<protein>
    <recommendedName>
        <fullName evidence="5">Crinkler effector protein N-terminal domain-containing protein</fullName>
    </recommendedName>
</protein>
<reference evidence="6 7" key="1">
    <citation type="submission" date="2011-02" db="EMBL/GenBank/DDBJ databases">
        <title>The Genome Sequence of Mortierella verticillata NRRL 6337.</title>
        <authorList>
            <consortium name="The Broad Institute Genome Sequencing Platform"/>
            <person name="Russ C."/>
            <person name="Cuomo C."/>
            <person name="Burger G."/>
            <person name="Gray M.W."/>
            <person name="Holland P.W.H."/>
            <person name="King N."/>
            <person name="Lang F.B.F."/>
            <person name="Roger A.J."/>
            <person name="Ruiz-Trillo I."/>
            <person name="Young S.K."/>
            <person name="Zeng Q."/>
            <person name="Gargeya S."/>
            <person name="Alvarado L."/>
            <person name="Berlin A."/>
            <person name="Chapman S.B."/>
            <person name="Chen Z."/>
            <person name="Freedman E."/>
            <person name="Gellesch M."/>
            <person name="Goldberg J."/>
            <person name="Griggs A."/>
            <person name="Gujja S."/>
            <person name="Heilman E."/>
            <person name="Heiman D."/>
            <person name="Howarth C."/>
            <person name="Mehta T."/>
            <person name="Neiman D."/>
            <person name="Pearson M."/>
            <person name="Roberts A."/>
            <person name="Saif S."/>
            <person name="Shea T."/>
            <person name="Shenoy N."/>
            <person name="Sisk P."/>
            <person name="Stolte C."/>
            <person name="Sykes S."/>
            <person name="White J."/>
            <person name="Yandava C."/>
            <person name="Haas B."/>
            <person name="Nusbaum C."/>
            <person name="Birren B."/>
        </authorList>
    </citation>
    <scope>NUCLEOTIDE SEQUENCE [LARGE SCALE GENOMIC DNA]</scope>
    <source>
        <strain evidence="6 7">NRRL 6337</strain>
    </source>
</reference>
<evidence type="ECO:0000259" key="5">
    <source>
        <dbReference type="Pfam" id="PF20147"/>
    </source>
</evidence>
<feature type="compositionally biased region" description="Low complexity" evidence="4">
    <location>
        <begin position="72"/>
        <end position="83"/>
    </location>
</feature>
<gene>
    <name evidence="6" type="ORF">MVEG_11026</name>
</gene>
<comment type="subcellular location">
    <subcellularLocation>
        <location evidence="1">Host cell</location>
    </subcellularLocation>
    <subcellularLocation>
        <location evidence="2">Secreted</location>
    </subcellularLocation>
</comment>
<evidence type="ECO:0000256" key="3">
    <source>
        <dbReference type="ARBA" id="ARBA00022525"/>
    </source>
</evidence>
<keyword evidence="7" id="KW-1185">Reference proteome</keyword>
<sequence length="255" mass="27531">METHSCNKIEMDEQDSHQQQAQPQQPHTIIALDSISHASSPAQAALALPSCPDQPAETPDRPYPVLPTTTEPASSYPALPSAPFRSDTDDTLLPLEPLDTVEPLSNPVLLDTNPLTLFCLIDGQSTKQAWSIKALPADTVDDMKKAVKVAQAPSFDHVVSGELQLRKVYITDHPEKDTIPVYVKNMKCRELRATETVAEVYPRGTIHKAVQVMVMKPAPKPHGGRGGSGCGMCEALLVTISLIVSIIALISGNNT</sequence>
<evidence type="ECO:0000256" key="1">
    <source>
        <dbReference type="ARBA" id="ARBA00004340"/>
    </source>
</evidence>
<evidence type="ECO:0000256" key="2">
    <source>
        <dbReference type="ARBA" id="ARBA00004613"/>
    </source>
</evidence>
<keyword evidence="3" id="KW-0964">Secreted</keyword>
<dbReference type="EMBL" id="KN042429">
    <property type="protein sequence ID" value="KFH62988.1"/>
    <property type="molecule type" value="Genomic_DNA"/>
</dbReference>
<organism evidence="6 7">
    <name type="scientific">Podila verticillata NRRL 6337</name>
    <dbReference type="NCBI Taxonomy" id="1069443"/>
    <lineage>
        <taxon>Eukaryota</taxon>
        <taxon>Fungi</taxon>
        <taxon>Fungi incertae sedis</taxon>
        <taxon>Mucoromycota</taxon>
        <taxon>Mortierellomycotina</taxon>
        <taxon>Mortierellomycetes</taxon>
        <taxon>Mortierellales</taxon>
        <taxon>Mortierellaceae</taxon>
        <taxon>Podila</taxon>
    </lineage>
</organism>
<dbReference type="InterPro" id="IPR045379">
    <property type="entry name" value="Crinkler_N"/>
</dbReference>
<dbReference type="OrthoDB" id="2421713at2759"/>
<evidence type="ECO:0000313" key="7">
    <source>
        <dbReference type="Proteomes" id="UP000243308"/>
    </source>
</evidence>
<feature type="compositionally biased region" description="Basic and acidic residues" evidence="4">
    <location>
        <begin position="1"/>
        <end position="16"/>
    </location>
</feature>
<feature type="region of interest" description="Disordered" evidence="4">
    <location>
        <begin position="1"/>
        <end position="86"/>
    </location>
</feature>
<proteinExistence type="predicted"/>
<name>A0A086TM11_9FUNG</name>
<evidence type="ECO:0000256" key="4">
    <source>
        <dbReference type="SAM" id="MobiDB-lite"/>
    </source>
</evidence>
<accession>A0A086TM11</accession>
<feature type="compositionally biased region" description="Low complexity" evidence="4">
    <location>
        <begin position="36"/>
        <end position="50"/>
    </location>
</feature>
<dbReference type="Proteomes" id="UP000243308">
    <property type="component" value="Unassembled WGS sequence"/>
</dbReference>
<dbReference type="GO" id="GO:0005576">
    <property type="term" value="C:extracellular region"/>
    <property type="evidence" value="ECO:0007669"/>
    <property type="project" value="UniProtKB-SubCell"/>
</dbReference>
<dbReference type="Pfam" id="PF20147">
    <property type="entry name" value="Crinkler"/>
    <property type="match status" value="1"/>
</dbReference>
<feature type="domain" description="Crinkler effector protein N-terminal" evidence="5">
    <location>
        <begin position="115"/>
        <end position="214"/>
    </location>
</feature>
<dbReference type="GO" id="GO:0043657">
    <property type="term" value="C:host cell"/>
    <property type="evidence" value="ECO:0007669"/>
    <property type="project" value="UniProtKB-SubCell"/>
</dbReference>
<dbReference type="AlphaFoldDB" id="A0A086TM11"/>
<evidence type="ECO:0000313" key="6">
    <source>
        <dbReference type="EMBL" id="KFH62988.1"/>
    </source>
</evidence>